<organism evidence="1 2">
    <name type="scientific">Ajellomyces capsulatus (strain G186AR / H82 / ATCC MYA-2454 / RMSCC 2432)</name>
    <name type="common">Darling's disease fungus</name>
    <name type="synonym">Histoplasma capsulatum</name>
    <dbReference type="NCBI Taxonomy" id="447093"/>
    <lineage>
        <taxon>Eukaryota</taxon>
        <taxon>Fungi</taxon>
        <taxon>Dikarya</taxon>
        <taxon>Ascomycota</taxon>
        <taxon>Pezizomycotina</taxon>
        <taxon>Eurotiomycetes</taxon>
        <taxon>Eurotiomycetidae</taxon>
        <taxon>Onygenales</taxon>
        <taxon>Ajellomycetaceae</taxon>
        <taxon>Histoplasma</taxon>
    </lineage>
</organism>
<dbReference type="AlphaFoldDB" id="C0NGA9"/>
<dbReference type="RefSeq" id="XP_045290760.1">
    <property type="nucleotide sequence ID" value="XM_045428974.1"/>
</dbReference>
<dbReference type="GeneID" id="69034941"/>
<accession>C0NGA9</accession>
<sequence>MVFQAGAGDEISNSTSKDPWIFSCLDPAIPLAQTSYRLALALVSMGRDSTIMIPLETSGDEKARQTLGIRLSRDYRYILRHDDDCDYRLSNIDHRLLDYRTLES</sequence>
<protein>
    <submittedName>
        <fullName evidence="1">Uncharacterized protein</fullName>
    </submittedName>
</protein>
<evidence type="ECO:0000313" key="2">
    <source>
        <dbReference type="Proteomes" id="UP000001631"/>
    </source>
</evidence>
<proteinExistence type="predicted"/>
<evidence type="ECO:0000313" key="1">
    <source>
        <dbReference type="EMBL" id="EEH10280.1"/>
    </source>
</evidence>
<dbReference type="HOGENOM" id="CLU_2249301_0_0_1"/>
<gene>
    <name evidence="1" type="ORF">HCBG_01925</name>
</gene>
<dbReference type="EMBL" id="GG663364">
    <property type="protein sequence ID" value="EEH10280.1"/>
    <property type="molecule type" value="Genomic_DNA"/>
</dbReference>
<dbReference type="InParanoid" id="C0NGA9"/>
<reference evidence="1" key="1">
    <citation type="submission" date="2009-02" db="EMBL/GenBank/DDBJ databases">
        <title>The Genome Sequence of Ajellomyces capsulatus strain G186AR.</title>
        <authorList>
            <consortium name="The Broad Institute Genome Sequencing Platform"/>
            <person name="Champion M."/>
            <person name="Cuomo C."/>
            <person name="Ma L.-J."/>
            <person name="Henn M.R."/>
            <person name="Sil A."/>
            <person name="Goldman B."/>
            <person name="Young S.K."/>
            <person name="Kodira C.D."/>
            <person name="Zeng Q."/>
            <person name="Koehrsen M."/>
            <person name="Alvarado L."/>
            <person name="Berlin A."/>
            <person name="Borenstein D."/>
            <person name="Chen Z."/>
            <person name="Engels R."/>
            <person name="Freedman E."/>
            <person name="Gellesch M."/>
            <person name="Goldberg J."/>
            <person name="Griggs A."/>
            <person name="Gujja S."/>
            <person name="Heiman D."/>
            <person name="Hepburn T."/>
            <person name="Howarth C."/>
            <person name="Jen D."/>
            <person name="Larson L."/>
            <person name="Lewis B."/>
            <person name="Mehta T."/>
            <person name="Park D."/>
            <person name="Pearson M."/>
            <person name="Roberts A."/>
            <person name="Saif S."/>
            <person name="Shea T."/>
            <person name="Shenoy N."/>
            <person name="Sisk P."/>
            <person name="Stolte C."/>
            <person name="Sykes S."/>
            <person name="Walk T."/>
            <person name="White J."/>
            <person name="Yandava C."/>
            <person name="Klein B."/>
            <person name="McEwen J.G."/>
            <person name="Puccia R."/>
            <person name="Goldman G.H."/>
            <person name="Felipe M.S."/>
            <person name="Nino-Vega G."/>
            <person name="San-Blas G."/>
            <person name="Taylor J."/>
            <person name="Mendoza L."/>
            <person name="Galagan J."/>
            <person name="Nusbaum C."/>
            <person name="Birren B."/>
        </authorList>
    </citation>
    <scope>NUCLEOTIDE SEQUENCE</scope>
    <source>
        <strain evidence="1">G186AR</strain>
    </source>
</reference>
<name>C0NGA9_AJECG</name>
<dbReference type="Proteomes" id="UP000001631">
    <property type="component" value="Unassembled WGS sequence"/>
</dbReference>
<keyword evidence="2" id="KW-1185">Reference proteome</keyword>